<feature type="compositionally biased region" description="Basic and acidic residues" evidence="1">
    <location>
        <begin position="85"/>
        <end position="119"/>
    </location>
</feature>
<gene>
    <name evidence="2" type="ORF">LAUMK13_03011</name>
</gene>
<dbReference type="AlphaFoldDB" id="A0A498Q5W6"/>
<reference evidence="2 3" key="1">
    <citation type="submission" date="2018-09" db="EMBL/GenBank/DDBJ databases">
        <authorList>
            <person name="Tagini F."/>
        </authorList>
    </citation>
    <scope>NUCLEOTIDE SEQUENCE [LARGE SCALE GENOMIC DNA]</scope>
    <source>
        <strain evidence="2 3">MK13</strain>
    </source>
</reference>
<feature type="region of interest" description="Disordered" evidence="1">
    <location>
        <begin position="67"/>
        <end position="152"/>
    </location>
</feature>
<feature type="compositionally biased region" description="Basic residues" evidence="1">
    <location>
        <begin position="178"/>
        <end position="192"/>
    </location>
</feature>
<protein>
    <submittedName>
        <fullName evidence="2">Uncharacterized protein</fullName>
    </submittedName>
</protein>
<proteinExistence type="predicted"/>
<feature type="region of interest" description="Disordered" evidence="1">
    <location>
        <begin position="178"/>
        <end position="200"/>
    </location>
</feature>
<feature type="region of interest" description="Disordered" evidence="1">
    <location>
        <begin position="422"/>
        <end position="471"/>
    </location>
</feature>
<name>A0A498Q5W6_9MYCO</name>
<evidence type="ECO:0000313" key="3">
    <source>
        <dbReference type="Proteomes" id="UP000267289"/>
    </source>
</evidence>
<dbReference type="AntiFam" id="ANF00178">
    <property type="entry name" value="Shadow ORF (opposite dhbF)"/>
</dbReference>
<evidence type="ECO:0000313" key="2">
    <source>
        <dbReference type="EMBL" id="VBA40349.1"/>
    </source>
</evidence>
<dbReference type="Proteomes" id="UP000267289">
    <property type="component" value="Unassembled WGS sequence"/>
</dbReference>
<dbReference type="EMBL" id="UPHQ01000152">
    <property type="protein sequence ID" value="VBA40349.1"/>
    <property type="molecule type" value="Genomic_DNA"/>
</dbReference>
<evidence type="ECO:0000256" key="1">
    <source>
        <dbReference type="SAM" id="MobiDB-lite"/>
    </source>
</evidence>
<sequence>MKLRPHLPRAQLHADLQRVEQLGDVVVGDRHPLRHTGGARGVDQVGEVIGGRRRQRGAGLGANTGILDIDHGQGAPVEPVGQRGGGDRGDRGRVGQHELQPRIGDRRVDRQVSRPGLEHRQHRHDRLSAARRQQRHTTPRARAMAGQQMRQPVSGSLQLAIGHRAALKAHRHRLGGARHLRGPHQRNRHRRGCGPGQHRPVTDLIEAGVLTGIEHIDRREPPGGIGGHRRQHLLQPLDQRLDAGRIKHLGVVFDTKTQLSPRPGDHRQRIVGGIAAGDIGDGQPVGARQRGGVDRIVLIHAKGVEQLFVTGDAVDLGKRQVLVLEGVVVGALQLAQQLGGGGCRRDGCPYRHRVNEQAHHRFRAGHLVWPTRDHRAEDDIVLAGQTAQQPREGAVQHDADRGVTRAGQLAYGLGELFGQPTRDHALPPCPQRAQRGHQGRGVKTGEQLPPGHVGGLQIPVSQPGNKPAMRDRRCQPLVVIAGKHLPQQDRE</sequence>
<keyword evidence="3" id="KW-1185">Reference proteome</keyword>
<organism evidence="2 3">
    <name type="scientific">Mycobacterium innocens</name>
    <dbReference type="NCBI Taxonomy" id="2341083"/>
    <lineage>
        <taxon>Bacteria</taxon>
        <taxon>Bacillati</taxon>
        <taxon>Actinomycetota</taxon>
        <taxon>Actinomycetes</taxon>
        <taxon>Mycobacteriales</taxon>
        <taxon>Mycobacteriaceae</taxon>
        <taxon>Mycobacterium</taxon>
    </lineage>
</organism>
<accession>A0A498Q5W6</accession>